<organism evidence="1 2">
    <name type="scientific">Patagioenas fasciata monilis</name>
    <dbReference type="NCBI Taxonomy" id="372326"/>
    <lineage>
        <taxon>Eukaryota</taxon>
        <taxon>Metazoa</taxon>
        <taxon>Chordata</taxon>
        <taxon>Craniata</taxon>
        <taxon>Vertebrata</taxon>
        <taxon>Euteleostomi</taxon>
        <taxon>Archelosauria</taxon>
        <taxon>Archosauria</taxon>
        <taxon>Dinosauria</taxon>
        <taxon>Saurischia</taxon>
        <taxon>Theropoda</taxon>
        <taxon>Coelurosauria</taxon>
        <taxon>Aves</taxon>
        <taxon>Neognathae</taxon>
        <taxon>Neoaves</taxon>
        <taxon>Columbimorphae</taxon>
        <taxon>Columbiformes</taxon>
        <taxon>Columbidae</taxon>
        <taxon>Patagioenas</taxon>
    </lineage>
</organism>
<evidence type="ECO:0000313" key="2">
    <source>
        <dbReference type="Proteomes" id="UP000190648"/>
    </source>
</evidence>
<name>A0A1V4JXP4_PATFA</name>
<protein>
    <submittedName>
        <fullName evidence="1">Uncharacterized protein</fullName>
    </submittedName>
</protein>
<gene>
    <name evidence="1" type="ORF">AV530_007425</name>
</gene>
<proteinExistence type="predicted"/>
<comment type="caution">
    <text evidence="1">The sequence shown here is derived from an EMBL/GenBank/DDBJ whole genome shotgun (WGS) entry which is preliminary data.</text>
</comment>
<keyword evidence="2" id="KW-1185">Reference proteome</keyword>
<accession>A0A1V4JXP4</accession>
<sequence>MGNWCRFFQCCYLYVEETVVYLGQCNRMKILHWHKGSTGKIGNHEVNHCFPVNRPKKEPVGPVNAGCLDSALGPHPGIGMTAYELETLLKPDCASSCKSRALFFRKDRF</sequence>
<dbReference type="Proteomes" id="UP000190648">
    <property type="component" value="Unassembled WGS sequence"/>
</dbReference>
<dbReference type="AlphaFoldDB" id="A0A1V4JXP4"/>
<reference evidence="1 2" key="1">
    <citation type="submission" date="2016-02" db="EMBL/GenBank/DDBJ databases">
        <title>Band-tailed pigeon sequencing and assembly.</title>
        <authorList>
            <person name="Soares A.E."/>
            <person name="Novak B.J."/>
            <person name="Rice E.S."/>
            <person name="O'Connell B."/>
            <person name="Chang D."/>
            <person name="Weber S."/>
            <person name="Shapiro B."/>
        </authorList>
    </citation>
    <scope>NUCLEOTIDE SEQUENCE [LARGE SCALE GENOMIC DNA]</scope>
    <source>
        <strain evidence="1">BTP2013</strain>
        <tissue evidence="1">Blood</tissue>
    </source>
</reference>
<dbReference type="EMBL" id="LSYS01005497">
    <property type="protein sequence ID" value="OPJ76990.1"/>
    <property type="molecule type" value="Genomic_DNA"/>
</dbReference>
<evidence type="ECO:0000313" key="1">
    <source>
        <dbReference type="EMBL" id="OPJ76990.1"/>
    </source>
</evidence>